<organism evidence="2 3">
    <name type="scientific">Mucilaginibacter mallensis</name>
    <dbReference type="NCBI Taxonomy" id="652787"/>
    <lineage>
        <taxon>Bacteria</taxon>
        <taxon>Pseudomonadati</taxon>
        <taxon>Bacteroidota</taxon>
        <taxon>Sphingobacteriia</taxon>
        <taxon>Sphingobacteriales</taxon>
        <taxon>Sphingobacteriaceae</taxon>
        <taxon>Mucilaginibacter</taxon>
    </lineage>
</organism>
<accession>A0A1H2AS83</accession>
<dbReference type="AlphaFoldDB" id="A0A1H2AS83"/>
<gene>
    <name evidence="2" type="ORF">SAMN05216490_3682</name>
</gene>
<dbReference type="STRING" id="652787.SAMN05216490_3682"/>
<evidence type="ECO:0000256" key="1">
    <source>
        <dbReference type="SAM" id="Phobius"/>
    </source>
</evidence>
<feature type="transmembrane region" description="Helical" evidence="1">
    <location>
        <begin position="56"/>
        <end position="75"/>
    </location>
</feature>
<dbReference type="Proteomes" id="UP000199679">
    <property type="component" value="Chromosome I"/>
</dbReference>
<keyword evidence="1" id="KW-1133">Transmembrane helix</keyword>
<name>A0A1H2AS83_MUCMA</name>
<feature type="transmembrane region" description="Helical" evidence="1">
    <location>
        <begin position="30"/>
        <end position="50"/>
    </location>
</feature>
<dbReference type="RefSeq" id="WP_091376248.1">
    <property type="nucleotide sequence ID" value="NZ_LT629740.1"/>
</dbReference>
<keyword evidence="1" id="KW-0472">Membrane</keyword>
<evidence type="ECO:0000313" key="3">
    <source>
        <dbReference type="Proteomes" id="UP000199679"/>
    </source>
</evidence>
<protein>
    <recommendedName>
        <fullName evidence="4">YcxB-like protein</fullName>
    </recommendedName>
</protein>
<dbReference type="EMBL" id="LT629740">
    <property type="protein sequence ID" value="SDT48669.1"/>
    <property type="molecule type" value="Genomic_DNA"/>
</dbReference>
<evidence type="ECO:0000313" key="2">
    <source>
        <dbReference type="EMBL" id="SDT48669.1"/>
    </source>
</evidence>
<reference evidence="2 3" key="1">
    <citation type="submission" date="2016-10" db="EMBL/GenBank/DDBJ databases">
        <authorList>
            <person name="de Groot N.N."/>
        </authorList>
    </citation>
    <scope>NUCLEOTIDE SEQUENCE [LARGE SCALE GENOMIC DNA]</scope>
    <source>
        <strain evidence="2 3">MP1X4</strain>
    </source>
</reference>
<evidence type="ECO:0008006" key="4">
    <source>
        <dbReference type="Google" id="ProtNLM"/>
    </source>
</evidence>
<keyword evidence="1" id="KW-0812">Transmembrane</keyword>
<proteinExistence type="predicted"/>
<keyword evidence="3" id="KW-1185">Reference proteome</keyword>
<sequence length="163" mass="19347">MNPITFSTKLDYKTYMKLNLQRSYQGRRSWQGTIIWLFVITFGFATYNNFKTSHEITDLIIFSAFVLVLFIRPYINAKNMYKSTPNIGEEMFWKIDETGVEIKSKSSLTWRGWDSITKFSENKQWFSIWFNDTQSTYFPKSAVSEKELYEIKKLMFVNGKKGL</sequence>